<name>A0A1F6ACT0_9BACT</name>
<evidence type="ECO:0000313" key="2">
    <source>
        <dbReference type="Proteomes" id="UP000177092"/>
    </source>
</evidence>
<proteinExistence type="predicted"/>
<reference evidence="1 2" key="1">
    <citation type="journal article" date="2016" name="Nat. Commun.">
        <title>Thousands of microbial genomes shed light on interconnected biogeochemical processes in an aquifer system.</title>
        <authorList>
            <person name="Anantharaman K."/>
            <person name="Brown C.T."/>
            <person name="Hug L.A."/>
            <person name="Sharon I."/>
            <person name="Castelle C.J."/>
            <person name="Probst A.J."/>
            <person name="Thomas B.C."/>
            <person name="Singh A."/>
            <person name="Wilkins M.J."/>
            <person name="Karaoz U."/>
            <person name="Brodie E.L."/>
            <person name="Williams K.H."/>
            <person name="Hubbard S.S."/>
            <person name="Banfield J.F."/>
        </authorList>
    </citation>
    <scope>NUCLEOTIDE SEQUENCE [LARGE SCALE GENOMIC DNA]</scope>
</reference>
<dbReference type="STRING" id="1798384.A3D03_05005"/>
<organism evidence="1 2">
    <name type="scientific">Candidatus Gottesmanbacteria bacterium RIFCSPHIGHO2_02_FULL_40_13</name>
    <dbReference type="NCBI Taxonomy" id="1798384"/>
    <lineage>
        <taxon>Bacteria</taxon>
        <taxon>Candidatus Gottesmaniibacteriota</taxon>
    </lineage>
</organism>
<dbReference type="AlphaFoldDB" id="A0A1F6ACT0"/>
<sequence>MKRSPEQQRGEPEPQRLTFEKPKGWYRYGKIPYKIFYSLEHPTGSLVDDKNPGKFRVTPDTGGGYSLSIWVHEAVPAEYKDIVMHHELIEMELIFSGGRQEETHQQAVVKTESYAKTHLSPEEYENFTRWQKTLDNY</sequence>
<dbReference type="Proteomes" id="UP000177092">
    <property type="component" value="Unassembled WGS sequence"/>
</dbReference>
<comment type="caution">
    <text evidence="1">The sequence shown here is derived from an EMBL/GenBank/DDBJ whole genome shotgun (WGS) entry which is preliminary data.</text>
</comment>
<gene>
    <name evidence="1" type="ORF">A3D03_05005</name>
</gene>
<dbReference type="EMBL" id="MFJN01000003">
    <property type="protein sequence ID" value="OGG22386.1"/>
    <property type="molecule type" value="Genomic_DNA"/>
</dbReference>
<protein>
    <submittedName>
        <fullName evidence="1">Uncharacterized protein</fullName>
    </submittedName>
</protein>
<accession>A0A1F6ACT0</accession>
<evidence type="ECO:0000313" key="1">
    <source>
        <dbReference type="EMBL" id="OGG22386.1"/>
    </source>
</evidence>